<dbReference type="AlphaFoldDB" id="A0A433QWW5"/>
<keyword evidence="2" id="KW-1185">Reference proteome</keyword>
<organism evidence="1 2">
    <name type="scientific">Jimgerdemannia flammicorona</name>
    <dbReference type="NCBI Taxonomy" id="994334"/>
    <lineage>
        <taxon>Eukaryota</taxon>
        <taxon>Fungi</taxon>
        <taxon>Fungi incertae sedis</taxon>
        <taxon>Mucoromycota</taxon>
        <taxon>Mucoromycotina</taxon>
        <taxon>Endogonomycetes</taxon>
        <taxon>Endogonales</taxon>
        <taxon>Endogonaceae</taxon>
        <taxon>Jimgerdemannia</taxon>
    </lineage>
</organism>
<dbReference type="Proteomes" id="UP000274822">
    <property type="component" value="Unassembled WGS sequence"/>
</dbReference>
<dbReference type="EMBL" id="RBNJ01000602">
    <property type="protein sequence ID" value="RUS34302.1"/>
    <property type="molecule type" value="Genomic_DNA"/>
</dbReference>
<reference evidence="1 2" key="1">
    <citation type="journal article" date="2018" name="New Phytol.">
        <title>Phylogenomics of Endogonaceae and evolution of mycorrhizas within Mucoromycota.</title>
        <authorList>
            <person name="Chang Y."/>
            <person name="Desiro A."/>
            <person name="Na H."/>
            <person name="Sandor L."/>
            <person name="Lipzen A."/>
            <person name="Clum A."/>
            <person name="Barry K."/>
            <person name="Grigoriev I.V."/>
            <person name="Martin F.M."/>
            <person name="Stajich J.E."/>
            <person name="Smith M.E."/>
            <person name="Bonito G."/>
            <person name="Spatafora J.W."/>
        </authorList>
    </citation>
    <scope>NUCLEOTIDE SEQUENCE [LARGE SCALE GENOMIC DNA]</scope>
    <source>
        <strain evidence="1 2">AD002</strain>
    </source>
</reference>
<sequence>MEPALASAYAYFQQNSPENYRFLDFYRHRQNQIDFTYDFRSEAFALRKCLEFMVEHEVDNVKQGRHRLAGSMEGPVKSREGEIYFHDYGGCLRAVHFKGVIPSWSASLAGSASLTEVGPPRVPRRGNMLTQLWRVPTCHLTLWRSLDPVVVCLNHRVKCLDVDEFWNSIEIRYANRKKYRTKSSTYRIFRDSATMPNAESYFEENNSWSLLDYLKYREDALDFENKVEEHRSYFKVLGKMLHDKSEEKRTKAEVSLENYEVCINPYYWLRWVVRGLEYVPL</sequence>
<protein>
    <submittedName>
        <fullName evidence="1">Uncharacterized protein</fullName>
    </submittedName>
</protein>
<name>A0A433QWW5_9FUNG</name>
<evidence type="ECO:0000313" key="2">
    <source>
        <dbReference type="Proteomes" id="UP000274822"/>
    </source>
</evidence>
<comment type="caution">
    <text evidence="1">The sequence shown here is derived from an EMBL/GenBank/DDBJ whole genome shotgun (WGS) entry which is preliminary data.</text>
</comment>
<gene>
    <name evidence="1" type="ORF">BC938DRAFT_481360</name>
</gene>
<accession>A0A433QWW5</accession>
<evidence type="ECO:0000313" key="1">
    <source>
        <dbReference type="EMBL" id="RUS34302.1"/>
    </source>
</evidence>
<proteinExistence type="predicted"/>